<dbReference type="AlphaFoldDB" id="A0A1I3NND2"/>
<organism evidence="1 2">
    <name type="scientific">Parapedobacter indicus</name>
    <dbReference type="NCBI Taxonomy" id="1477437"/>
    <lineage>
        <taxon>Bacteria</taxon>
        <taxon>Pseudomonadati</taxon>
        <taxon>Bacteroidota</taxon>
        <taxon>Sphingobacteriia</taxon>
        <taxon>Sphingobacteriales</taxon>
        <taxon>Sphingobacteriaceae</taxon>
        <taxon>Parapedobacter</taxon>
    </lineage>
</organism>
<evidence type="ECO:0000313" key="1">
    <source>
        <dbReference type="EMBL" id="SFJ10838.1"/>
    </source>
</evidence>
<name>A0A1I3NND2_9SPHI</name>
<gene>
    <name evidence="1" type="ORF">SAMN05444682_107260</name>
</gene>
<proteinExistence type="predicted"/>
<dbReference type="Proteomes" id="UP000198670">
    <property type="component" value="Unassembled WGS sequence"/>
</dbReference>
<dbReference type="STRING" id="1477437.SAMN05444682_107260"/>
<keyword evidence="2" id="KW-1185">Reference proteome</keyword>
<dbReference type="Gene3D" id="2.60.40.1120">
    <property type="entry name" value="Carboxypeptidase-like, regulatory domain"/>
    <property type="match status" value="1"/>
</dbReference>
<protein>
    <submittedName>
        <fullName evidence="1">Uncharacterized protein</fullName>
    </submittedName>
</protein>
<evidence type="ECO:0000313" key="2">
    <source>
        <dbReference type="Proteomes" id="UP000198670"/>
    </source>
</evidence>
<reference evidence="1 2" key="1">
    <citation type="submission" date="2016-10" db="EMBL/GenBank/DDBJ databases">
        <authorList>
            <person name="de Groot N.N."/>
        </authorList>
    </citation>
    <scope>NUCLEOTIDE SEQUENCE [LARGE SCALE GENOMIC DNA]</scope>
    <source>
        <strain evidence="1 2">RK1</strain>
    </source>
</reference>
<accession>A0A1I3NND2</accession>
<sequence length="145" mass="16219">MHTDIDMKPHKHLIILLITTVLIIIQGCEHPLKDVEVEVDPDPFAYGVLLQITDEHDNPVSDVTVTIGGQDAEYIYNLNGYKQFDIEKGVLILGIHPLHRPTENKPVTFSVQLSGSGYVTETTPFTITAAQYTSAYSIQIRRTET</sequence>
<dbReference type="EMBL" id="FOQO01000007">
    <property type="protein sequence ID" value="SFJ10838.1"/>
    <property type="molecule type" value="Genomic_DNA"/>
</dbReference>